<gene>
    <name evidence="2" type="ORF">g.48456</name>
</gene>
<protein>
    <recommendedName>
        <fullName evidence="1">Reverse transcriptase domain-containing protein</fullName>
    </recommendedName>
</protein>
<dbReference type="PANTHER" id="PTHR33332">
    <property type="entry name" value="REVERSE TRANSCRIPTASE DOMAIN-CONTAINING PROTEIN"/>
    <property type="match status" value="1"/>
</dbReference>
<proteinExistence type="predicted"/>
<dbReference type="PROSITE" id="PS50878">
    <property type="entry name" value="RT_POL"/>
    <property type="match status" value="1"/>
</dbReference>
<feature type="domain" description="Reverse transcriptase" evidence="1">
    <location>
        <begin position="1"/>
        <end position="140"/>
    </location>
</feature>
<evidence type="ECO:0000259" key="1">
    <source>
        <dbReference type="PROSITE" id="PS50878"/>
    </source>
</evidence>
<accession>A0A1B6H2K8</accession>
<dbReference type="EMBL" id="GECZ01000835">
    <property type="protein sequence ID" value="JAS68934.1"/>
    <property type="molecule type" value="Transcribed_RNA"/>
</dbReference>
<name>A0A1B6H2K8_9HEMI</name>
<dbReference type="Pfam" id="PF00078">
    <property type="entry name" value="RVT_1"/>
    <property type="match status" value="1"/>
</dbReference>
<dbReference type="InterPro" id="IPR000477">
    <property type="entry name" value="RT_dom"/>
</dbReference>
<evidence type="ECO:0000313" key="2">
    <source>
        <dbReference type="EMBL" id="JAS68934.1"/>
    </source>
</evidence>
<sequence>LKFLESNKLFGQRATQFQTKQINYNCWSGIYTKHFDAIYDGEKVVGIFLDLSRAFDSVSHSTLVEKLKSLGVQGKESAWFSSYLVGRQQYVEIEHIEEGLYCNYFKKYTCKPLTVKYGVPQGSILGPLLFFATLGACLRH</sequence>
<reference evidence="2" key="1">
    <citation type="submission" date="2015-11" db="EMBL/GenBank/DDBJ databases">
        <title>De novo transcriptome assembly of four potential Pierce s Disease insect vectors from Arizona vineyards.</title>
        <authorList>
            <person name="Tassone E.E."/>
        </authorList>
    </citation>
    <scope>NUCLEOTIDE SEQUENCE</scope>
</reference>
<organism evidence="2">
    <name type="scientific">Cuerna arida</name>
    <dbReference type="NCBI Taxonomy" id="1464854"/>
    <lineage>
        <taxon>Eukaryota</taxon>
        <taxon>Metazoa</taxon>
        <taxon>Ecdysozoa</taxon>
        <taxon>Arthropoda</taxon>
        <taxon>Hexapoda</taxon>
        <taxon>Insecta</taxon>
        <taxon>Pterygota</taxon>
        <taxon>Neoptera</taxon>
        <taxon>Paraneoptera</taxon>
        <taxon>Hemiptera</taxon>
        <taxon>Auchenorrhyncha</taxon>
        <taxon>Membracoidea</taxon>
        <taxon>Cicadellidae</taxon>
        <taxon>Cicadellinae</taxon>
        <taxon>Proconiini</taxon>
        <taxon>Cuerna</taxon>
    </lineage>
</organism>
<feature type="non-terminal residue" evidence="2">
    <location>
        <position position="1"/>
    </location>
</feature>
<dbReference type="AlphaFoldDB" id="A0A1B6H2K8"/>